<dbReference type="PROSITE" id="PS51318">
    <property type="entry name" value="TAT"/>
    <property type="match status" value="1"/>
</dbReference>
<evidence type="ECO:0000313" key="3">
    <source>
        <dbReference type="EMBL" id="XBM49306.1"/>
    </source>
</evidence>
<keyword evidence="1" id="KW-0732">Signal</keyword>
<gene>
    <name evidence="3" type="ORF">AAME72_05445</name>
</gene>
<accession>A0AAU7GHJ4</accession>
<dbReference type="Pfam" id="PF21880">
    <property type="entry name" value="DUF6916"/>
    <property type="match status" value="1"/>
</dbReference>
<name>A0AAU7GHJ4_9MICO</name>
<reference evidence="3" key="1">
    <citation type="submission" date="2024-05" db="EMBL/GenBank/DDBJ databases">
        <title>The Natural Products Discovery Center: Release of the First 8490 Sequenced Strains for Exploring Actinobacteria Biosynthetic Diversity.</title>
        <authorList>
            <person name="Kalkreuter E."/>
            <person name="Kautsar S.A."/>
            <person name="Yang D."/>
            <person name="Bader C.D."/>
            <person name="Teijaro C.N."/>
            <person name="Fluegel L."/>
            <person name="Davis C.M."/>
            <person name="Simpson J.R."/>
            <person name="Lauterbach L."/>
            <person name="Steele A.D."/>
            <person name="Gui C."/>
            <person name="Meng S."/>
            <person name="Li G."/>
            <person name="Viehrig K."/>
            <person name="Ye F."/>
            <person name="Su P."/>
            <person name="Kiefer A.F."/>
            <person name="Nichols A."/>
            <person name="Cepeda A.J."/>
            <person name="Yan W."/>
            <person name="Fan B."/>
            <person name="Jiang Y."/>
            <person name="Adhikari A."/>
            <person name="Zheng C.-J."/>
            <person name="Schuster L."/>
            <person name="Cowan T.M."/>
            <person name="Smanski M.J."/>
            <person name="Chevrette M.G."/>
            <person name="de Carvalho L.P.S."/>
            <person name="Shen B."/>
        </authorList>
    </citation>
    <scope>NUCLEOTIDE SEQUENCE</scope>
    <source>
        <strain evidence="3">NPDC080035</strain>
    </source>
</reference>
<feature type="chain" id="PRO_5043840151" description="DUF6916 domain-containing protein" evidence="1">
    <location>
        <begin position="23"/>
        <end position="143"/>
    </location>
</feature>
<dbReference type="AlphaFoldDB" id="A0AAU7GHJ4"/>
<proteinExistence type="predicted"/>
<dbReference type="InterPro" id="IPR054209">
    <property type="entry name" value="DUF6916"/>
</dbReference>
<protein>
    <recommendedName>
        <fullName evidence="2">DUF6916 domain-containing protein</fullName>
    </recommendedName>
</protein>
<dbReference type="InterPro" id="IPR006311">
    <property type="entry name" value="TAT_signal"/>
</dbReference>
<dbReference type="EMBL" id="CP157390">
    <property type="protein sequence ID" value="XBM49306.1"/>
    <property type="molecule type" value="Genomic_DNA"/>
</dbReference>
<evidence type="ECO:0000259" key="2">
    <source>
        <dbReference type="Pfam" id="PF21880"/>
    </source>
</evidence>
<feature type="signal peptide" evidence="1">
    <location>
        <begin position="1"/>
        <end position="22"/>
    </location>
</feature>
<sequence>MPEVSRRVVMTSALGGIGVAVAASLPAAPAIARAVLPANGAESGADAAPVRSLFSPHVGRTFRAVDGDRDLTLTLDAVQDLAPDGAPGDENRFVLLFSARGSTAADGIYRLTRSGVPGVALFLNPIGPRGTTRTMQAIVNRTA</sequence>
<feature type="domain" description="DUF6916" evidence="2">
    <location>
        <begin position="52"/>
        <end position="138"/>
    </location>
</feature>
<evidence type="ECO:0000256" key="1">
    <source>
        <dbReference type="SAM" id="SignalP"/>
    </source>
</evidence>
<organism evidence="3">
    <name type="scientific">Leifsonia sp. NPDC080035</name>
    <dbReference type="NCBI Taxonomy" id="3143936"/>
    <lineage>
        <taxon>Bacteria</taxon>
        <taxon>Bacillati</taxon>
        <taxon>Actinomycetota</taxon>
        <taxon>Actinomycetes</taxon>
        <taxon>Micrococcales</taxon>
        <taxon>Microbacteriaceae</taxon>
        <taxon>Leifsonia</taxon>
    </lineage>
</organism>
<dbReference type="RefSeq" id="WP_348789224.1">
    <property type="nucleotide sequence ID" value="NZ_CP157390.1"/>
</dbReference>